<dbReference type="InterPro" id="IPR016055">
    <property type="entry name" value="A-D-PHexomutase_a/b/a-I/II/III"/>
</dbReference>
<comment type="similarity">
    <text evidence="2 7">Belongs to the phosphohexose mutase family.</text>
</comment>
<dbReference type="InterPro" id="IPR036900">
    <property type="entry name" value="A-D-PHexomutase_C_sf"/>
</dbReference>
<evidence type="ECO:0000259" key="9">
    <source>
        <dbReference type="Pfam" id="PF02878"/>
    </source>
</evidence>
<dbReference type="GO" id="GO:0000287">
    <property type="term" value="F:magnesium ion binding"/>
    <property type="evidence" value="ECO:0007669"/>
    <property type="project" value="InterPro"/>
</dbReference>
<reference evidence="12 13" key="1">
    <citation type="submission" date="2020-08" db="EMBL/GenBank/DDBJ databases">
        <title>Genomic Encyclopedia of Type Strains, Phase IV (KMG-IV): sequencing the most valuable type-strain genomes for metagenomic binning, comparative biology and taxonomic classification.</title>
        <authorList>
            <person name="Goeker M."/>
        </authorList>
    </citation>
    <scope>NUCLEOTIDE SEQUENCE [LARGE SCALE GENOMIC DNA]</scope>
    <source>
        <strain evidence="12 13">DSM 101730</strain>
    </source>
</reference>
<dbReference type="EC" id="5.4.2.8" evidence="12"/>
<dbReference type="InterPro" id="IPR005844">
    <property type="entry name" value="A-D-PHexomutase_a/b/a-I"/>
</dbReference>
<dbReference type="InterPro" id="IPR005843">
    <property type="entry name" value="A-D-PHexomutase_C"/>
</dbReference>
<dbReference type="GO" id="GO:0005829">
    <property type="term" value="C:cytosol"/>
    <property type="evidence" value="ECO:0007669"/>
    <property type="project" value="TreeGrafter"/>
</dbReference>
<dbReference type="AlphaFoldDB" id="A0A840SHB6"/>
<protein>
    <submittedName>
        <fullName evidence="12">Phosphomannomutase</fullName>
        <ecNumber evidence="12">5.4.2.8</ecNumber>
    </submittedName>
</protein>
<organism evidence="12 13">
    <name type="scientific">Amaricoccus macauensis</name>
    <dbReference type="NCBI Taxonomy" id="57001"/>
    <lineage>
        <taxon>Bacteria</taxon>
        <taxon>Pseudomonadati</taxon>
        <taxon>Pseudomonadota</taxon>
        <taxon>Alphaproteobacteria</taxon>
        <taxon>Rhodobacterales</taxon>
        <taxon>Paracoccaceae</taxon>
        <taxon>Amaricoccus</taxon>
    </lineage>
</organism>
<dbReference type="PROSITE" id="PS00710">
    <property type="entry name" value="PGM_PMM"/>
    <property type="match status" value="1"/>
</dbReference>
<dbReference type="Pfam" id="PF02878">
    <property type="entry name" value="PGM_PMM_I"/>
    <property type="match status" value="1"/>
</dbReference>
<keyword evidence="6 12" id="KW-0413">Isomerase</keyword>
<evidence type="ECO:0000256" key="2">
    <source>
        <dbReference type="ARBA" id="ARBA00010231"/>
    </source>
</evidence>
<dbReference type="InterPro" id="IPR005846">
    <property type="entry name" value="A-D-PHexomutase_a/b/a-III"/>
</dbReference>
<comment type="cofactor">
    <cofactor evidence="1">
        <name>Mg(2+)</name>
        <dbReference type="ChEBI" id="CHEBI:18420"/>
    </cofactor>
</comment>
<evidence type="ECO:0000259" key="8">
    <source>
        <dbReference type="Pfam" id="PF00408"/>
    </source>
</evidence>
<evidence type="ECO:0000256" key="3">
    <source>
        <dbReference type="ARBA" id="ARBA00022553"/>
    </source>
</evidence>
<dbReference type="GO" id="GO:0006048">
    <property type="term" value="P:UDP-N-acetylglucosamine biosynthetic process"/>
    <property type="evidence" value="ECO:0007669"/>
    <property type="project" value="TreeGrafter"/>
</dbReference>
<dbReference type="SUPFAM" id="SSF53738">
    <property type="entry name" value="Phosphoglucomutase, first 3 domains"/>
    <property type="match status" value="3"/>
</dbReference>
<dbReference type="PANTHER" id="PTHR42946:SF1">
    <property type="entry name" value="PHOSPHOGLUCOMUTASE (ALPHA-D-GLUCOSE-1,6-BISPHOSPHATE-DEPENDENT)"/>
    <property type="match status" value="1"/>
</dbReference>
<dbReference type="SUPFAM" id="SSF55957">
    <property type="entry name" value="Phosphoglucomutase, C-terminal domain"/>
    <property type="match status" value="1"/>
</dbReference>
<dbReference type="Pfam" id="PF00408">
    <property type="entry name" value="PGM_PMM_IV"/>
    <property type="match status" value="1"/>
</dbReference>
<evidence type="ECO:0000256" key="7">
    <source>
        <dbReference type="RuleBase" id="RU004326"/>
    </source>
</evidence>
<evidence type="ECO:0000313" key="12">
    <source>
        <dbReference type="EMBL" id="MBB5222399.1"/>
    </source>
</evidence>
<feature type="domain" description="Alpha-D-phosphohexomutase alpha/beta/alpha" evidence="9">
    <location>
        <begin position="2"/>
        <end position="128"/>
    </location>
</feature>
<dbReference type="GO" id="GO:0009252">
    <property type="term" value="P:peptidoglycan biosynthetic process"/>
    <property type="evidence" value="ECO:0007669"/>
    <property type="project" value="TreeGrafter"/>
</dbReference>
<dbReference type="Gene3D" id="3.30.310.50">
    <property type="entry name" value="Alpha-D-phosphohexomutase, C-terminal domain"/>
    <property type="match status" value="1"/>
</dbReference>
<proteinExistence type="inferred from homology"/>
<dbReference type="InterPro" id="IPR016066">
    <property type="entry name" value="A-D-PHexomutase_CS"/>
</dbReference>
<dbReference type="Pfam" id="PF02879">
    <property type="entry name" value="PGM_PMM_II"/>
    <property type="match status" value="1"/>
</dbReference>
<evidence type="ECO:0000256" key="5">
    <source>
        <dbReference type="ARBA" id="ARBA00022842"/>
    </source>
</evidence>
<dbReference type="Pfam" id="PF02880">
    <property type="entry name" value="PGM_PMM_III"/>
    <property type="match status" value="1"/>
</dbReference>
<dbReference type="GO" id="GO:0004615">
    <property type="term" value="F:phosphomannomutase activity"/>
    <property type="evidence" value="ECO:0007669"/>
    <property type="project" value="UniProtKB-EC"/>
</dbReference>
<evidence type="ECO:0000256" key="4">
    <source>
        <dbReference type="ARBA" id="ARBA00022723"/>
    </source>
</evidence>
<evidence type="ECO:0000256" key="1">
    <source>
        <dbReference type="ARBA" id="ARBA00001946"/>
    </source>
</evidence>
<evidence type="ECO:0000313" key="13">
    <source>
        <dbReference type="Proteomes" id="UP000549457"/>
    </source>
</evidence>
<name>A0A840SHB6_9RHOB</name>
<dbReference type="PANTHER" id="PTHR42946">
    <property type="entry name" value="PHOSPHOHEXOSE MUTASE"/>
    <property type="match status" value="1"/>
</dbReference>
<dbReference type="InterPro" id="IPR005845">
    <property type="entry name" value="A-D-PHexomutase_a/b/a-II"/>
</dbReference>
<evidence type="ECO:0000259" key="10">
    <source>
        <dbReference type="Pfam" id="PF02879"/>
    </source>
</evidence>
<keyword evidence="13" id="KW-1185">Reference proteome</keyword>
<keyword evidence="5 7" id="KW-0460">Magnesium</keyword>
<dbReference type="Gene3D" id="3.40.120.10">
    <property type="entry name" value="Alpha-D-Glucose-1,6-Bisphosphate, subunit A, domain 3"/>
    <property type="match status" value="3"/>
</dbReference>
<gene>
    <name evidence="12" type="ORF">HNP73_002335</name>
</gene>
<sequence length="470" mass="47781">MLKFGTSGLRGLVSELSDPVSAAWTAAFLAHLARGTPPAAVLVGRDLRPSSPRIAAACRAAIRGAGLAAIDCGVVPTPALALEAARRGVPAIMVTGSHIPFDRNGLKFYRAGDEITKDDEDGIRAAFAGPHATPGAGSGREEIAEIGSAYIARNTAFFGAGVLAGKRIGLWQHSAAGRDLTRTALEDLGAQVIALGRTDEFVPIDTEALAPSDALRIAAWVREHRLDALVSTDGDGDRPLVADETGAVLRGDALGSLAGRALGADAVACPINASTALERSGWFARSVRTRIGSPYVVEAIAGLASGGARLPVGYEANGGFLLGGTATSADGRTLAPLPTRDALAPMLAVLAAAAGARVPLSTLAAGLPQRMTASDRLPDFPDTASAPLLAALVTDAGARSRLLEGLGPVGAIDTLDGVRMTLASGDVVHLRASGNAPELRCYAEAATAEAAGELITRVLGRIAADNSRAA</sequence>
<dbReference type="InterPro" id="IPR050060">
    <property type="entry name" value="Phosphoglucosamine_mutase"/>
</dbReference>
<feature type="domain" description="Alpha-D-phosphohexomutase alpha/beta/alpha" evidence="11">
    <location>
        <begin position="267"/>
        <end position="370"/>
    </location>
</feature>
<dbReference type="EMBL" id="JACHFM010000002">
    <property type="protein sequence ID" value="MBB5222399.1"/>
    <property type="molecule type" value="Genomic_DNA"/>
</dbReference>
<evidence type="ECO:0000259" key="11">
    <source>
        <dbReference type="Pfam" id="PF02880"/>
    </source>
</evidence>
<evidence type="ECO:0000256" key="6">
    <source>
        <dbReference type="ARBA" id="ARBA00023235"/>
    </source>
</evidence>
<keyword evidence="4 7" id="KW-0479">Metal-binding</keyword>
<accession>A0A840SHB6</accession>
<dbReference type="Proteomes" id="UP000549457">
    <property type="component" value="Unassembled WGS sequence"/>
</dbReference>
<feature type="domain" description="Alpha-D-phosphohexomutase C-terminal" evidence="8">
    <location>
        <begin position="414"/>
        <end position="458"/>
    </location>
</feature>
<dbReference type="RefSeq" id="WP_343063270.1">
    <property type="nucleotide sequence ID" value="NZ_JACHFM010000002.1"/>
</dbReference>
<feature type="domain" description="Alpha-D-phosphohexomutase alpha/beta/alpha" evidence="10">
    <location>
        <begin position="149"/>
        <end position="246"/>
    </location>
</feature>
<dbReference type="GO" id="GO:0008966">
    <property type="term" value="F:phosphoglucosamine mutase activity"/>
    <property type="evidence" value="ECO:0007669"/>
    <property type="project" value="TreeGrafter"/>
</dbReference>
<dbReference type="GO" id="GO:0005975">
    <property type="term" value="P:carbohydrate metabolic process"/>
    <property type="evidence" value="ECO:0007669"/>
    <property type="project" value="InterPro"/>
</dbReference>
<keyword evidence="3" id="KW-0597">Phosphoprotein</keyword>
<comment type="caution">
    <text evidence="12">The sequence shown here is derived from an EMBL/GenBank/DDBJ whole genome shotgun (WGS) entry which is preliminary data.</text>
</comment>